<keyword evidence="4 9" id="KW-1015">Disulfide bond</keyword>
<feature type="domain" description="Thioredoxin" evidence="10">
    <location>
        <begin position="1"/>
        <end position="111"/>
    </location>
</feature>
<dbReference type="GO" id="GO:0045454">
    <property type="term" value="P:cell redox homeostasis"/>
    <property type="evidence" value="ECO:0007669"/>
    <property type="project" value="TreeGrafter"/>
</dbReference>
<dbReference type="STRING" id="1617426.TR69_WS6001001527"/>
<evidence type="ECO:0000313" key="12">
    <source>
        <dbReference type="Proteomes" id="UP000070457"/>
    </source>
</evidence>
<dbReference type="NCBIfam" id="TIGR01068">
    <property type="entry name" value="thioredoxin"/>
    <property type="match status" value="1"/>
</dbReference>
<dbReference type="GO" id="GO:0015035">
    <property type="term" value="F:protein-disulfide reductase activity"/>
    <property type="evidence" value="ECO:0007669"/>
    <property type="project" value="UniProtKB-UniRule"/>
</dbReference>
<evidence type="ECO:0000256" key="9">
    <source>
        <dbReference type="PIRSR" id="PIRSR000077-4"/>
    </source>
</evidence>
<sequence length="112" mass="12828">MAHTTIPVHAATFSAEVLKSDRPVLVDFWASWCGPCLMMEPVLEELADELHDRLKITKLNTESPDEQQLAMLYRVQSIPNMKLFKDGKVIAEFIGYRPKDVLKQELEEALQE</sequence>
<dbReference type="PROSITE" id="PS00194">
    <property type="entry name" value="THIOREDOXIN_1"/>
    <property type="match status" value="1"/>
</dbReference>
<evidence type="ECO:0000256" key="3">
    <source>
        <dbReference type="ARBA" id="ARBA00022982"/>
    </source>
</evidence>
<keyword evidence="2" id="KW-0813">Transport</keyword>
<evidence type="ECO:0000256" key="2">
    <source>
        <dbReference type="ARBA" id="ARBA00022448"/>
    </source>
</evidence>
<organism evidence="11 12">
    <name type="scientific">candidate division WS6 bacterium OLB20</name>
    <dbReference type="NCBI Taxonomy" id="1617426"/>
    <lineage>
        <taxon>Bacteria</taxon>
        <taxon>Candidatus Dojkabacteria</taxon>
    </lineage>
</organism>
<dbReference type="PIRSF" id="PIRSF000077">
    <property type="entry name" value="Thioredoxin"/>
    <property type="match status" value="1"/>
</dbReference>
<dbReference type="InterPro" id="IPR017937">
    <property type="entry name" value="Thioredoxin_CS"/>
</dbReference>
<comment type="similarity">
    <text evidence="1 7">Belongs to the thioredoxin family.</text>
</comment>
<keyword evidence="5 9" id="KW-0676">Redox-active center</keyword>
<dbReference type="GO" id="GO:0005829">
    <property type="term" value="C:cytosol"/>
    <property type="evidence" value="ECO:0007669"/>
    <property type="project" value="TreeGrafter"/>
</dbReference>
<comment type="caution">
    <text evidence="11">The sequence shown here is derived from an EMBL/GenBank/DDBJ whole genome shotgun (WGS) entry which is preliminary data.</text>
</comment>
<feature type="site" description="Deprotonates C-terminal active site Cys" evidence="8">
    <location>
        <position position="27"/>
    </location>
</feature>
<dbReference type="PANTHER" id="PTHR45663:SF11">
    <property type="entry name" value="GEO12009P1"/>
    <property type="match status" value="1"/>
</dbReference>
<evidence type="ECO:0000256" key="8">
    <source>
        <dbReference type="PIRSR" id="PIRSR000077-1"/>
    </source>
</evidence>
<dbReference type="FunFam" id="3.40.30.10:FF:000001">
    <property type="entry name" value="Thioredoxin"/>
    <property type="match status" value="1"/>
</dbReference>
<evidence type="ECO:0000256" key="6">
    <source>
        <dbReference type="NCBIfam" id="TIGR01068"/>
    </source>
</evidence>
<keyword evidence="3" id="KW-0249">Electron transport</keyword>
<dbReference type="SUPFAM" id="SSF52833">
    <property type="entry name" value="Thioredoxin-like"/>
    <property type="match status" value="1"/>
</dbReference>
<evidence type="ECO:0000256" key="1">
    <source>
        <dbReference type="ARBA" id="ARBA00008987"/>
    </source>
</evidence>
<feature type="site" description="Contributes to redox potential value" evidence="8">
    <location>
        <position position="34"/>
    </location>
</feature>
<protein>
    <recommendedName>
        <fullName evidence="6 7">Thioredoxin</fullName>
    </recommendedName>
</protein>
<evidence type="ECO:0000259" key="10">
    <source>
        <dbReference type="PROSITE" id="PS51352"/>
    </source>
</evidence>
<dbReference type="PROSITE" id="PS51352">
    <property type="entry name" value="THIOREDOXIN_2"/>
    <property type="match status" value="1"/>
</dbReference>
<feature type="site" description="Contributes to redox potential value" evidence="8">
    <location>
        <position position="35"/>
    </location>
</feature>
<gene>
    <name evidence="11" type="primary">trxA_2</name>
    <name evidence="11" type="ORF">TR69_WS6001001527</name>
</gene>
<dbReference type="AlphaFoldDB" id="A0A136LVN3"/>
<dbReference type="Gene3D" id="3.40.30.10">
    <property type="entry name" value="Glutaredoxin"/>
    <property type="match status" value="1"/>
</dbReference>
<evidence type="ECO:0000256" key="7">
    <source>
        <dbReference type="PIRNR" id="PIRNR000077"/>
    </source>
</evidence>
<evidence type="ECO:0000313" key="11">
    <source>
        <dbReference type="EMBL" id="KXK25724.1"/>
    </source>
</evidence>
<feature type="active site" description="Nucleophile" evidence="8">
    <location>
        <position position="33"/>
    </location>
</feature>
<dbReference type="InterPro" id="IPR013766">
    <property type="entry name" value="Thioredoxin_domain"/>
</dbReference>
<dbReference type="CDD" id="cd02947">
    <property type="entry name" value="TRX_family"/>
    <property type="match status" value="1"/>
</dbReference>
<dbReference type="Proteomes" id="UP000070457">
    <property type="component" value="Unassembled WGS sequence"/>
</dbReference>
<accession>A0A136LVN3</accession>
<evidence type="ECO:0000256" key="5">
    <source>
        <dbReference type="ARBA" id="ARBA00023284"/>
    </source>
</evidence>
<dbReference type="Pfam" id="PF00085">
    <property type="entry name" value="Thioredoxin"/>
    <property type="match status" value="1"/>
</dbReference>
<evidence type="ECO:0000256" key="4">
    <source>
        <dbReference type="ARBA" id="ARBA00023157"/>
    </source>
</evidence>
<dbReference type="PANTHER" id="PTHR45663">
    <property type="entry name" value="GEO12009P1"/>
    <property type="match status" value="1"/>
</dbReference>
<name>A0A136LVN3_9BACT</name>
<dbReference type="EMBL" id="JYNZ01000007">
    <property type="protein sequence ID" value="KXK25724.1"/>
    <property type="molecule type" value="Genomic_DNA"/>
</dbReference>
<feature type="disulfide bond" description="Redox-active" evidence="9">
    <location>
        <begin position="33"/>
        <end position="36"/>
    </location>
</feature>
<dbReference type="InterPro" id="IPR036249">
    <property type="entry name" value="Thioredoxin-like_sf"/>
</dbReference>
<reference evidence="11 12" key="1">
    <citation type="submission" date="2015-02" db="EMBL/GenBank/DDBJ databases">
        <title>Improved understanding of the partial-nitritation anammox process through 23 genomes representing the majority of the microbial community.</title>
        <authorList>
            <person name="Speth D.R."/>
            <person name="In T Zandt M."/>
            <person name="Guerrero Cruz S."/>
            <person name="Jetten M.S."/>
            <person name="Dutilh B.E."/>
        </authorList>
    </citation>
    <scope>NUCLEOTIDE SEQUENCE [LARGE SCALE GENOMIC DNA]</scope>
    <source>
        <strain evidence="11">OLB20</strain>
    </source>
</reference>
<dbReference type="InterPro" id="IPR005746">
    <property type="entry name" value="Thioredoxin"/>
</dbReference>
<proteinExistence type="inferred from homology"/>
<dbReference type="PRINTS" id="PR00421">
    <property type="entry name" value="THIOREDOXIN"/>
</dbReference>
<feature type="active site" description="Nucleophile" evidence="8">
    <location>
        <position position="36"/>
    </location>
</feature>